<evidence type="ECO:0000313" key="5">
    <source>
        <dbReference type="EMBL" id="PNT74430.1"/>
    </source>
</evidence>
<keyword evidence="2" id="KW-0378">Hydrolase</keyword>
<feature type="non-terminal residue" evidence="5">
    <location>
        <position position="1"/>
    </location>
</feature>
<keyword evidence="1 4" id="KW-0479">Metal-binding</keyword>
<dbReference type="GO" id="GO:0006284">
    <property type="term" value="P:base-excision repair"/>
    <property type="evidence" value="ECO:0000318"/>
    <property type="project" value="GO_Central"/>
</dbReference>
<evidence type="ECO:0000256" key="1">
    <source>
        <dbReference type="ARBA" id="ARBA00022723"/>
    </source>
</evidence>
<keyword evidence="4" id="KW-0464">Manganese</keyword>
<evidence type="ECO:0008006" key="8">
    <source>
        <dbReference type="Google" id="ProtNLM"/>
    </source>
</evidence>
<evidence type="ECO:0000256" key="4">
    <source>
        <dbReference type="PIRSR" id="PIRSR604808-2"/>
    </source>
</evidence>
<dbReference type="InParanoid" id="A0A2K2DJH5"/>
<reference evidence="5 6" key="1">
    <citation type="journal article" date="2010" name="Nature">
        <title>Genome sequencing and analysis of the model grass Brachypodium distachyon.</title>
        <authorList>
            <consortium name="International Brachypodium Initiative"/>
        </authorList>
    </citation>
    <scope>NUCLEOTIDE SEQUENCE [LARGE SCALE GENOMIC DNA]</scope>
    <source>
        <strain evidence="5 6">Bd21</strain>
    </source>
</reference>
<evidence type="ECO:0000256" key="3">
    <source>
        <dbReference type="ARBA" id="ARBA00022842"/>
    </source>
</evidence>
<evidence type="ECO:0000313" key="6">
    <source>
        <dbReference type="EnsemblPlants" id="PNT74430"/>
    </source>
</evidence>
<dbReference type="EnsemblPlants" id="PNT74430">
    <property type="protein sequence ID" value="PNT74430"/>
    <property type="gene ID" value="BRADI_1g14572v3"/>
</dbReference>
<dbReference type="Gramene" id="PNT74430">
    <property type="protein sequence ID" value="PNT74430"/>
    <property type="gene ID" value="BRADI_1g14572v3"/>
</dbReference>
<organism evidence="5">
    <name type="scientific">Brachypodium distachyon</name>
    <name type="common">Purple false brome</name>
    <name type="synonym">Trachynia distachya</name>
    <dbReference type="NCBI Taxonomy" id="15368"/>
    <lineage>
        <taxon>Eukaryota</taxon>
        <taxon>Viridiplantae</taxon>
        <taxon>Streptophyta</taxon>
        <taxon>Embryophyta</taxon>
        <taxon>Tracheophyta</taxon>
        <taxon>Spermatophyta</taxon>
        <taxon>Magnoliopsida</taxon>
        <taxon>Liliopsida</taxon>
        <taxon>Poales</taxon>
        <taxon>Poaceae</taxon>
        <taxon>BOP clade</taxon>
        <taxon>Pooideae</taxon>
        <taxon>Stipodae</taxon>
        <taxon>Brachypodieae</taxon>
        <taxon>Brachypodium</taxon>
    </lineage>
</organism>
<protein>
    <recommendedName>
        <fullName evidence="8">Endonuclease/exonuclease/phosphatase domain-containing protein</fullName>
    </recommendedName>
</protein>
<dbReference type="Gene3D" id="3.60.10.10">
    <property type="entry name" value="Endonuclease/exonuclease/phosphatase"/>
    <property type="match status" value="1"/>
</dbReference>
<dbReference type="GO" id="GO:0008081">
    <property type="term" value="F:phosphoric diester hydrolase activity"/>
    <property type="evidence" value="ECO:0000318"/>
    <property type="project" value="GO_Central"/>
</dbReference>
<dbReference type="InterPro" id="IPR004808">
    <property type="entry name" value="AP_endonuc_1"/>
</dbReference>
<dbReference type="PANTHER" id="PTHR22748">
    <property type="entry name" value="AP ENDONUCLEASE"/>
    <property type="match status" value="1"/>
</dbReference>
<dbReference type="Proteomes" id="UP000008810">
    <property type="component" value="Chromosome 1"/>
</dbReference>
<dbReference type="OrthoDB" id="498125at2759"/>
<dbReference type="GO" id="GO:0005634">
    <property type="term" value="C:nucleus"/>
    <property type="evidence" value="ECO:0000318"/>
    <property type="project" value="GO_Central"/>
</dbReference>
<dbReference type="SUPFAM" id="SSF56219">
    <property type="entry name" value="DNase I-like"/>
    <property type="match status" value="1"/>
</dbReference>
<reference evidence="5" key="2">
    <citation type="submission" date="2017-06" db="EMBL/GenBank/DDBJ databases">
        <title>WGS assembly of Brachypodium distachyon.</title>
        <authorList>
            <consortium name="The International Brachypodium Initiative"/>
            <person name="Lucas S."/>
            <person name="Harmon-Smith M."/>
            <person name="Lail K."/>
            <person name="Tice H."/>
            <person name="Grimwood J."/>
            <person name="Bruce D."/>
            <person name="Barry K."/>
            <person name="Shu S."/>
            <person name="Lindquist E."/>
            <person name="Wang M."/>
            <person name="Pitluck S."/>
            <person name="Vogel J.P."/>
            <person name="Garvin D.F."/>
            <person name="Mockler T.C."/>
            <person name="Schmutz J."/>
            <person name="Rokhsar D."/>
            <person name="Bevan M.W."/>
        </authorList>
    </citation>
    <scope>NUCLEOTIDE SEQUENCE</scope>
    <source>
        <strain evidence="5">Bd21</strain>
    </source>
</reference>
<name>A0A2K2DJH5_BRADI</name>
<proteinExistence type="predicted"/>
<evidence type="ECO:0000256" key="2">
    <source>
        <dbReference type="ARBA" id="ARBA00022801"/>
    </source>
</evidence>
<dbReference type="GO" id="GO:0003906">
    <property type="term" value="F:DNA-(apurinic or apyrimidinic site) endonuclease activity"/>
    <property type="evidence" value="ECO:0000318"/>
    <property type="project" value="GO_Central"/>
</dbReference>
<gene>
    <name evidence="5" type="ORF">BRADI_1g14572v3</name>
</gene>
<dbReference type="GO" id="GO:0046872">
    <property type="term" value="F:metal ion binding"/>
    <property type="evidence" value="ECO:0007669"/>
    <property type="project" value="UniProtKB-KW"/>
</dbReference>
<dbReference type="PANTHER" id="PTHR22748:SF19">
    <property type="entry name" value="ENDONUCLEASE_EXONUCLEASE_PHOSPHATASE DOMAIN-CONTAINING PROTEIN"/>
    <property type="match status" value="1"/>
</dbReference>
<comment type="cofactor">
    <cofactor evidence="4">
        <name>Mg(2+)</name>
        <dbReference type="ChEBI" id="CHEBI:18420"/>
    </cofactor>
    <cofactor evidence="4">
        <name>Mn(2+)</name>
        <dbReference type="ChEBI" id="CHEBI:29035"/>
    </cofactor>
    <text evidence="4">Probably binds two magnesium or manganese ions per subunit.</text>
</comment>
<evidence type="ECO:0000313" key="7">
    <source>
        <dbReference type="Proteomes" id="UP000008810"/>
    </source>
</evidence>
<dbReference type="AlphaFoldDB" id="A0A2K2DJH5"/>
<feature type="binding site" evidence="4">
    <location>
        <position position="8"/>
    </location>
    <ligand>
        <name>Mg(2+)</name>
        <dbReference type="ChEBI" id="CHEBI:18420"/>
        <label>1</label>
    </ligand>
</feature>
<reference evidence="6" key="3">
    <citation type="submission" date="2018-08" db="UniProtKB">
        <authorList>
            <consortium name="EnsemblPlants"/>
        </authorList>
    </citation>
    <scope>IDENTIFICATION</scope>
    <source>
        <strain evidence="6">cv. Bd21</strain>
    </source>
</reference>
<keyword evidence="7" id="KW-1185">Reference proteome</keyword>
<keyword evidence="3 4" id="KW-0460">Magnesium</keyword>
<accession>A0A2K2DJH5</accession>
<feature type="binding site" evidence="4">
    <location>
        <position position="37"/>
    </location>
    <ligand>
        <name>Mg(2+)</name>
        <dbReference type="ChEBI" id="CHEBI:18420"/>
        <label>1</label>
    </ligand>
</feature>
<dbReference type="InterPro" id="IPR036691">
    <property type="entry name" value="Endo/exonu/phosph_ase_sf"/>
</dbReference>
<dbReference type="EMBL" id="CM000880">
    <property type="protein sequence ID" value="PNT74430.1"/>
    <property type="molecule type" value="Genomic_DNA"/>
</dbReference>
<sequence>DWKILTWNIRGLNGQDKWVQVQRKIKESGCSIICLQETKRTVVDNHFIHNFCPKRFNKFDYLPSNGRFSETPVDVTDFSLSVEFKYTTSNKTWILTNIYGPCSDDRKVQFAHWLQNNIIPDHVEGLIVGDFN</sequence>
<dbReference type="GO" id="GO:0008311">
    <property type="term" value="F:double-stranded DNA 3'-5' DNA exonuclease activity"/>
    <property type="evidence" value="ECO:0000318"/>
    <property type="project" value="GO_Central"/>
</dbReference>